<proteinExistence type="predicted"/>
<evidence type="ECO:0000313" key="1">
    <source>
        <dbReference type="EMBL" id="ETN14330.1"/>
    </source>
</evidence>
<dbReference type="EMBL" id="KI669573">
    <property type="protein sequence ID" value="ETN14330.1"/>
    <property type="molecule type" value="Genomic_DNA"/>
</dbReference>
<name>W2QQ18_PHYN3</name>
<gene>
    <name evidence="1" type="ORF">PPTG_07952</name>
</gene>
<dbReference type="Proteomes" id="UP000018817">
    <property type="component" value="Unassembled WGS sequence"/>
</dbReference>
<reference evidence="2" key="1">
    <citation type="submission" date="2011-12" db="EMBL/GenBank/DDBJ databases">
        <authorList>
            <consortium name="The Broad Institute Genome Sequencing Platform"/>
            <person name="Russ C."/>
            <person name="Tyler B."/>
            <person name="Panabieres F."/>
            <person name="Shan W."/>
            <person name="Tripathy S."/>
            <person name="Grunwald N."/>
            <person name="Machado M."/>
            <person name="Young S.K."/>
            <person name="Zeng Q."/>
            <person name="Gargeya S."/>
            <person name="Fitzgerald M."/>
            <person name="Haas B."/>
            <person name="Abouelleil A."/>
            <person name="Alvarado L."/>
            <person name="Arachchi H.M."/>
            <person name="Berlin A."/>
            <person name="Chapman S.B."/>
            <person name="Gearin G."/>
            <person name="Goldberg J."/>
            <person name="Griggs A."/>
            <person name="Gujja S."/>
            <person name="Hansen M."/>
            <person name="Heiman D."/>
            <person name="Howarth C."/>
            <person name="Larimer J."/>
            <person name="Lui A."/>
            <person name="MacDonald P.J.P."/>
            <person name="McCowen C."/>
            <person name="Montmayeur A."/>
            <person name="Murphy C."/>
            <person name="Neiman D."/>
            <person name="Pearson M."/>
            <person name="Priest M."/>
            <person name="Roberts A."/>
            <person name="Saif S."/>
            <person name="Shea T."/>
            <person name="Sisk P."/>
            <person name="Stolte C."/>
            <person name="Sykes S."/>
            <person name="Wortman J."/>
            <person name="Nusbaum C."/>
            <person name="Birren B."/>
        </authorList>
    </citation>
    <scope>NUCLEOTIDE SEQUENCE [LARGE SCALE GENOMIC DNA]</scope>
    <source>
        <strain evidence="2">INRA-310</strain>
    </source>
</reference>
<accession>W2QQ18</accession>
<protein>
    <submittedName>
        <fullName evidence="1">Uncharacterized protein</fullName>
    </submittedName>
</protein>
<reference evidence="1 2" key="2">
    <citation type="submission" date="2013-11" db="EMBL/GenBank/DDBJ databases">
        <title>The Genome Sequence of Phytophthora parasitica INRA-310.</title>
        <authorList>
            <consortium name="The Broad Institute Genomics Platform"/>
            <person name="Russ C."/>
            <person name="Tyler B."/>
            <person name="Panabieres F."/>
            <person name="Shan W."/>
            <person name="Tripathy S."/>
            <person name="Grunwald N."/>
            <person name="Machado M."/>
            <person name="Johnson C.S."/>
            <person name="Arredondo F."/>
            <person name="Hong C."/>
            <person name="Coffey M."/>
            <person name="Young S.K."/>
            <person name="Zeng Q."/>
            <person name="Gargeya S."/>
            <person name="Fitzgerald M."/>
            <person name="Abouelleil A."/>
            <person name="Alvarado L."/>
            <person name="Chapman S.B."/>
            <person name="Gainer-Dewar J."/>
            <person name="Goldberg J."/>
            <person name="Griggs A."/>
            <person name="Gujja S."/>
            <person name="Hansen M."/>
            <person name="Howarth C."/>
            <person name="Imamovic A."/>
            <person name="Ireland A."/>
            <person name="Larimer J."/>
            <person name="McCowan C."/>
            <person name="Murphy C."/>
            <person name="Pearson M."/>
            <person name="Poon T.W."/>
            <person name="Priest M."/>
            <person name="Roberts A."/>
            <person name="Saif S."/>
            <person name="Shea T."/>
            <person name="Sykes S."/>
            <person name="Wortman J."/>
            <person name="Nusbaum C."/>
            <person name="Birren B."/>
        </authorList>
    </citation>
    <scope>NUCLEOTIDE SEQUENCE [LARGE SCALE GENOMIC DNA]</scope>
    <source>
        <strain evidence="1 2">INRA-310</strain>
    </source>
</reference>
<dbReference type="AlphaFoldDB" id="W2QQ18"/>
<dbReference type="RefSeq" id="XP_008900574.1">
    <property type="nucleotide sequence ID" value="XM_008902326.1"/>
</dbReference>
<organism evidence="1 2">
    <name type="scientific">Phytophthora nicotianae (strain INRA-310)</name>
    <name type="common">Phytophthora parasitica</name>
    <dbReference type="NCBI Taxonomy" id="761204"/>
    <lineage>
        <taxon>Eukaryota</taxon>
        <taxon>Sar</taxon>
        <taxon>Stramenopiles</taxon>
        <taxon>Oomycota</taxon>
        <taxon>Peronosporomycetes</taxon>
        <taxon>Peronosporales</taxon>
        <taxon>Peronosporaceae</taxon>
        <taxon>Phytophthora</taxon>
    </lineage>
</organism>
<dbReference type="VEuPathDB" id="FungiDB:PPTG_07952"/>
<sequence length="197" mass="21467">MESDSDDDIFEERRVAREMVDVHGLSGSMGTWRQHPDFDTMILHYSAIQGHSSPSLVSGLTSTSSQTMLAYSSIALLNGNSVVYKPRLGYQKLSAPDQAPVPVVLDSRVCASRFIVSPIQVDCLSCLASTDGGLVPSAVFSTMSFVKLYMTKVLSWIVSGDSSMGQYEAFADHQELELKEASIMDTRGNTGSNYRPP</sequence>
<evidence type="ECO:0000313" key="2">
    <source>
        <dbReference type="Proteomes" id="UP000018817"/>
    </source>
</evidence>
<dbReference type="GeneID" id="20177785"/>